<dbReference type="GeneID" id="93662843"/>
<protein>
    <submittedName>
        <fullName evidence="3">Uncharacterized protein</fullName>
    </submittedName>
</protein>
<evidence type="ECO:0000313" key="3">
    <source>
        <dbReference type="EMBL" id="SOU40204.1"/>
    </source>
</evidence>
<proteinExistence type="predicted"/>
<dbReference type="PROSITE" id="PS51257">
    <property type="entry name" value="PROKAR_LIPOPROTEIN"/>
    <property type="match status" value="1"/>
</dbReference>
<dbReference type="RefSeq" id="WP_104642198.1">
    <property type="nucleotide sequence ID" value="NZ_AQGW01000018.1"/>
</dbReference>
<dbReference type="EMBL" id="AQGW01000018">
    <property type="protein sequence ID" value="MBE0382415.1"/>
    <property type="molecule type" value="Genomic_DNA"/>
</dbReference>
<dbReference type="Proteomes" id="UP000615003">
    <property type="component" value="Unassembled WGS sequence"/>
</dbReference>
<dbReference type="Proteomes" id="UP000238288">
    <property type="component" value="Chromosome PCAR9a"/>
</dbReference>
<dbReference type="AlphaFoldDB" id="A0A2K4X7A7"/>
<keyword evidence="1" id="KW-0732">Signal</keyword>
<keyword evidence="5" id="KW-1185">Reference proteome</keyword>
<feature type="signal peptide" evidence="1">
    <location>
        <begin position="1"/>
        <end position="22"/>
    </location>
</feature>
<reference evidence="3 4" key="2">
    <citation type="submission" date="2017-11" db="EMBL/GenBank/DDBJ databases">
        <authorList>
            <person name="Han C.G."/>
        </authorList>
    </citation>
    <scope>NUCLEOTIDE SEQUENCE [LARGE SCALE GENOMIC DNA]</scope>
    <source>
        <strain evidence="4">ATCC 43555</strain>
        <strain evidence="3">ATCC43555</strain>
    </source>
</reference>
<name>A0A2K4X7A7_PSEVC</name>
<evidence type="ECO:0000313" key="2">
    <source>
        <dbReference type="EMBL" id="MBE0382415.1"/>
    </source>
</evidence>
<gene>
    <name evidence="3" type="ORF">PCAR9_A20637</name>
    <name evidence="2" type="ORF">PCARR_a0738</name>
</gene>
<dbReference type="OrthoDB" id="7068911at2"/>
<feature type="chain" id="PRO_5014320583" evidence="1">
    <location>
        <begin position="23"/>
        <end position="147"/>
    </location>
</feature>
<accession>A0A2K4X7A7</accession>
<reference evidence="2 5" key="1">
    <citation type="submission" date="2015-06" db="EMBL/GenBank/DDBJ databases">
        <title>Genome sequence of Pseudoalteromonas carrageenovora.</title>
        <authorList>
            <person name="Xie B.-B."/>
            <person name="Rong J.-C."/>
            <person name="Qin Q.-L."/>
            <person name="Zhang Y.-Z."/>
        </authorList>
    </citation>
    <scope>NUCLEOTIDE SEQUENCE [LARGE SCALE GENOMIC DNA]</scope>
    <source>
        <strain evidence="2 5">IAM 12662</strain>
    </source>
</reference>
<evidence type="ECO:0000313" key="4">
    <source>
        <dbReference type="Proteomes" id="UP000238288"/>
    </source>
</evidence>
<evidence type="ECO:0000313" key="5">
    <source>
        <dbReference type="Proteomes" id="UP000615003"/>
    </source>
</evidence>
<sequence length="147" mass="16970">MKKILLGCFAFSIMGCAWVATAEQTSSEKQLCDDYNNDKAIIIIGNTPFEDSEWYADWSSILNSFVIANNEFLHVYRASQLRHTDLKNYSVLFSKKSKQNYLLEEVIEPQSYEYVLLEYTQANIPKHINAFKPEQINTNLVSKICNL</sequence>
<dbReference type="EMBL" id="LT965928">
    <property type="protein sequence ID" value="SOU40204.1"/>
    <property type="molecule type" value="Genomic_DNA"/>
</dbReference>
<evidence type="ECO:0000256" key="1">
    <source>
        <dbReference type="SAM" id="SignalP"/>
    </source>
</evidence>
<organism evidence="3 4">
    <name type="scientific">Pseudoalteromonas carrageenovora IAM 12662</name>
    <dbReference type="NCBI Taxonomy" id="1314868"/>
    <lineage>
        <taxon>Bacteria</taxon>
        <taxon>Pseudomonadati</taxon>
        <taxon>Pseudomonadota</taxon>
        <taxon>Gammaproteobacteria</taxon>
        <taxon>Alteromonadales</taxon>
        <taxon>Pseudoalteromonadaceae</taxon>
        <taxon>Pseudoalteromonas</taxon>
    </lineage>
</organism>